<keyword evidence="3" id="KW-0813">Transport</keyword>
<evidence type="ECO:0000256" key="6">
    <source>
        <dbReference type="ARBA" id="ARBA00023065"/>
    </source>
</evidence>
<proteinExistence type="inferred from homology"/>
<name>A0A445AWK4_ARAHY</name>
<evidence type="ECO:0000256" key="7">
    <source>
        <dbReference type="ARBA" id="ARBA00023136"/>
    </source>
</evidence>
<comment type="subcellular location">
    <subcellularLocation>
        <location evidence="1">Membrane</location>
        <topology evidence="1">Multi-pass membrane protein</topology>
    </subcellularLocation>
</comment>
<evidence type="ECO:0000259" key="9">
    <source>
        <dbReference type="Pfam" id="PF07885"/>
    </source>
</evidence>
<dbReference type="GO" id="GO:0030322">
    <property type="term" value="P:stabilization of membrane potential"/>
    <property type="evidence" value="ECO:0007669"/>
    <property type="project" value="TreeGrafter"/>
</dbReference>
<dbReference type="PANTHER" id="PTHR11003">
    <property type="entry name" value="POTASSIUM CHANNEL, SUBFAMILY K"/>
    <property type="match status" value="1"/>
</dbReference>
<dbReference type="PANTHER" id="PTHR11003:SF291">
    <property type="entry name" value="IP11374P"/>
    <property type="match status" value="1"/>
</dbReference>
<evidence type="ECO:0000313" key="10">
    <source>
        <dbReference type="EMBL" id="RYR30824.1"/>
    </source>
</evidence>
<dbReference type="SUPFAM" id="SSF81324">
    <property type="entry name" value="Voltage-gated potassium channels"/>
    <property type="match status" value="1"/>
</dbReference>
<dbReference type="AlphaFoldDB" id="A0A445AWK4"/>
<accession>A0A445AWK4</accession>
<sequence>MAKQQRRTSVFLKKKVIHKHNHMGTGDFYDMDSKNNPHIWIEHVATFHDHDDAELPNRFFQLATSNLPQHRVLDSFFEINPSLQIQYLNFSRGGHDDNDPPLSPIPPFIRVKKKCTGLPLLVYMIGKFKDKSNKVTLSTIGYGKITPSSKSAVLAGPFVFSIGAVIVHCSERMSWLDSFYFSVISITTVGYGDYSFKTPDGERGIKFGTEKSGLKAWGTVGGGSVKPPPLKAVDWPLWRHAWVKNLVQEKVKQLEEMLIKRNEDCSKLKKDSVLRISSSLRSSFAGLSIVASISTFSACDSEGLFCLSTLWSVFYWIWSPSLY</sequence>
<dbReference type="GO" id="GO:0022841">
    <property type="term" value="F:potassium ion leak channel activity"/>
    <property type="evidence" value="ECO:0007669"/>
    <property type="project" value="TreeGrafter"/>
</dbReference>
<keyword evidence="6" id="KW-0406">Ion transport</keyword>
<organism evidence="10 11">
    <name type="scientific">Arachis hypogaea</name>
    <name type="common">Peanut</name>
    <dbReference type="NCBI Taxonomy" id="3818"/>
    <lineage>
        <taxon>Eukaryota</taxon>
        <taxon>Viridiplantae</taxon>
        <taxon>Streptophyta</taxon>
        <taxon>Embryophyta</taxon>
        <taxon>Tracheophyta</taxon>
        <taxon>Spermatophyta</taxon>
        <taxon>Magnoliopsida</taxon>
        <taxon>eudicotyledons</taxon>
        <taxon>Gunneridae</taxon>
        <taxon>Pentapetalae</taxon>
        <taxon>rosids</taxon>
        <taxon>fabids</taxon>
        <taxon>Fabales</taxon>
        <taxon>Fabaceae</taxon>
        <taxon>Papilionoideae</taxon>
        <taxon>50 kb inversion clade</taxon>
        <taxon>dalbergioids sensu lato</taxon>
        <taxon>Dalbergieae</taxon>
        <taxon>Pterocarpus clade</taxon>
        <taxon>Arachis</taxon>
    </lineage>
</organism>
<dbReference type="Pfam" id="PF07885">
    <property type="entry name" value="Ion_trans_2"/>
    <property type="match status" value="1"/>
</dbReference>
<dbReference type="Proteomes" id="UP000289738">
    <property type="component" value="Chromosome B01"/>
</dbReference>
<dbReference type="InterPro" id="IPR013099">
    <property type="entry name" value="K_chnl_dom"/>
</dbReference>
<dbReference type="GO" id="GO:0005774">
    <property type="term" value="C:vacuolar membrane"/>
    <property type="evidence" value="ECO:0007669"/>
    <property type="project" value="UniProtKB-ARBA"/>
</dbReference>
<keyword evidence="4" id="KW-0812">Transmembrane</keyword>
<keyword evidence="11" id="KW-1185">Reference proteome</keyword>
<keyword evidence="5" id="KW-1133">Transmembrane helix</keyword>
<comment type="similarity">
    <text evidence="2">Belongs to the two pore domain potassium channel (TC 1.A.1.7) family.</text>
</comment>
<evidence type="ECO:0000256" key="2">
    <source>
        <dbReference type="ARBA" id="ARBA00010159"/>
    </source>
</evidence>
<keyword evidence="7" id="KW-0472">Membrane</keyword>
<feature type="domain" description="Potassium channel" evidence="9">
    <location>
        <begin position="158"/>
        <end position="201"/>
    </location>
</feature>
<evidence type="ECO:0000313" key="11">
    <source>
        <dbReference type="Proteomes" id="UP000289738"/>
    </source>
</evidence>
<evidence type="ECO:0000256" key="4">
    <source>
        <dbReference type="ARBA" id="ARBA00022692"/>
    </source>
</evidence>
<dbReference type="Gene3D" id="1.10.287.70">
    <property type="match status" value="1"/>
</dbReference>
<evidence type="ECO:0000256" key="1">
    <source>
        <dbReference type="ARBA" id="ARBA00004141"/>
    </source>
</evidence>
<evidence type="ECO:0000256" key="8">
    <source>
        <dbReference type="ARBA" id="ARBA00023303"/>
    </source>
</evidence>
<dbReference type="GO" id="GO:0015271">
    <property type="term" value="F:outward rectifier potassium channel activity"/>
    <property type="evidence" value="ECO:0007669"/>
    <property type="project" value="TreeGrafter"/>
</dbReference>
<reference evidence="10 11" key="1">
    <citation type="submission" date="2019-01" db="EMBL/GenBank/DDBJ databases">
        <title>Sequencing of cultivated peanut Arachis hypogaea provides insights into genome evolution and oil improvement.</title>
        <authorList>
            <person name="Chen X."/>
        </authorList>
    </citation>
    <scope>NUCLEOTIDE SEQUENCE [LARGE SCALE GENOMIC DNA]</scope>
    <source>
        <strain evidence="11">cv. Fuhuasheng</strain>
        <tissue evidence="10">Leaves</tissue>
    </source>
</reference>
<protein>
    <recommendedName>
        <fullName evidence="9">Potassium channel domain-containing protein</fullName>
    </recommendedName>
</protein>
<keyword evidence="8" id="KW-0407">Ion channel</keyword>
<dbReference type="GO" id="GO:0005886">
    <property type="term" value="C:plasma membrane"/>
    <property type="evidence" value="ECO:0007669"/>
    <property type="project" value="TreeGrafter"/>
</dbReference>
<comment type="caution">
    <text evidence="10">The sequence shown here is derived from an EMBL/GenBank/DDBJ whole genome shotgun (WGS) entry which is preliminary data.</text>
</comment>
<evidence type="ECO:0000256" key="5">
    <source>
        <dbReference type="ARBA" id="ARBA00022989"/>
    </source>
</evidence>
<dbReference type="STRING" id="3818.A0A445AWK4"/>
<dbReference type="EMBL" id="SDMP01000011">
    <property type="protein sequence ID" value="RYR30824.1"/>
    <property type="molecule type" value="Genomic_DNA"/>
</dbReference>
<gene>
    <name evidence="10" type="ORF">Ahy_B01g055594</name>
</gene>
<evidence type="ECO:0000256" key="3">
    <source>
        <dbReference type="ARBA" id="ARBA00022448"/>
    </source>
</evidence>
<dbReference type="InterPro" id="IPR003280">
    <property type="entry name" value="2pore_dom_K_chnl"/>
</dbReference>